<evidence type="ECO:0000256" key="9">
    <source>
        <dbReference type="ARBA" id="ARBA00023242"/>
    </source>
</evidence>
<feature type="domain" description="C2H2-type" evidence="13">
    <location>
        <begin position="323"/>
        <end position="350"/>
    </location>
</feature>
<gene>
    <name evidence="14" type="primary">salm_0</name>
    <name evidence="14" type="ORF">FJT64_008311</name>
</gene>
<comment type="caution">
    <text evidence="14">The sequence shown here is derived from an EMBL/GenBank/DDBJ whole genome shotgun (WGS) entry which is preliminary data.</text>
</comment>
<sequence length="378" mass="40775">MDSLSEDDKKDVASLKAALRREFGNSTRWYQESFEKRRKKPEETYGFGGMFWPASGLGLPPMGVPSLPGAETAARLPTGTDSPGPLSWTALRELALLQSTLFSLQHQQLLQLGLIQQLQSQLQLPAHDSDSESIAEDGASVSESDSVARPANTESGAGDQKLEDAKRDPPGSDRSQANIAHIKPECPSPTGQQSSPENGLSVTADRAQSPPVSEAAQCLEVRSGDPAPAGLSDSTVTPAEPGREAPLSSLALLQRSAQQVLDSATRTLGGSLADALSAADGPGGRRDPQPSSARHRCRYCGKVFGSDSALQIHIRSHTGERPFKCNICGNRFTTKGNLKVHFQRHVARFPHVPMSTELVPEHLEWTRCTRRCWRGWAS</sequence>
<dbReference type="PROSITE" id="PS00028">
    <property type="entry name" value="ZINC_FINGER_C2H2_1"/>
    <property type="match status" value="2"/>
</dbReference>
<proteinExistence type="inferred from homology"/>
<evidence type="ECO:0000256" key="2">
    <source>
        <dbReference type="ARBA" id="ARBA00022723"/>
    </source>
</evidence>
<evidence type="ECO:0000256" key="12">
    <source>
        <dbReference type="SAM" id="MobiDB-lite"/>
    </source>
</evidence>
<keyword evidence="7" id="KW-0238">DNA-binding</keyword>
<dbReference type="SUPFAM" id="SSF57667">
    <property type="entry name" value="beta-beta-alpha zinc fingers"/>
    <property type="match status" value="1"/>
</dbReference>
<protein>
    <submittedName>
        <fullName evidence="14">Homeotic protein spalt-major</fullName>
    </submittedName>
</protein>
<reference evidence="14 15" key="1">
    <citation type="submission" date="2019-07" db="EMBL/GenBank/DDBJ databases">
        <title>Draft genome assembly of a fouling barnacle, Amphibalanus amphitrite (Darwin, 1854): The first reference genome for Thecostraca.</title>
        <authorList>
            <person name="Kim W."/>
        </authorList>
    </citation>
    <scope>NUCLEOTIDE SEQUENCE [LARGE SCALE GENOMIC DNA]</scope>
    <source>
        <strain evidence="14">SNU_AA5</strain>
        <tissue evidence="14">Soma without cirri and trophi</tissue>
    </source>
</reference>
<organism evidence="14 15">
    <name type="scientific">Amphibalanus amphitrite</name>
    <name type="common">Striped barnacle</name>
    <name type="synonym">Balanus amphitrite</name>
    <dbReference type="NCBI Taxonomy" id="1232801"/>
    <lineage>
        <taxon>Eukaryota</taxon>
        <taxon>Metazoa</taxon>
        <taxon>Ecdysozoa</taxon>
        <taxon>Arthropoda</taxon>
        <taxon>Crustacea</taxon>
        <taxon>Multicrustacea</taxon>
        <taxon>Cirripedia</taxon>
        <taxon>Thoracica</taxon>
        <taxon>Thoracicalcarea</taxon>
        <taxon>Balanomorpha</taxon>
        <taxon>Balanoidea</taxon>
        <taxon>Balanidae</taxon>
        <taxon>Amphibalaninae</taxon>
        <taxon>Amphibalanus</taxon>
    </lineage>
</organism>
<keyword evidence="8" id="KW-0804">Transcription</keyword>
<evidence type="ECO:0000256" key="10">
    <source>
        <dbReference type="ARBA" id="ARBA00038474"/>
    </source>
</evidence>
<name>A0A6A4VIR5_AMPAM</name>
<feature type="region of interest" description="Disordered" evidence="12">
    <location>
        <begin position="126"/>
        <end position="243"/>
    </location>
</feature>
<evidence type="ECO:0000313" key="14">
    <source>
        <dbReference type="EMBL" id="KAF0293915.1"/>
    </source>
</evidence>
<comment type="similarity">
    <text evidence="10">Belongs to the sal C2H2-type zinc-finger protein family.</text>
</comment>
<accession>A0A6A4VIR5</accession>
<evidence type="ECO:0000256" key="7">
    <source>
        <dbReference type="ARBA" id="ARBA00023125"/>
    </source>
</evidence>
<evidence type="ECO:0000256" key="11">
    <source>
        <dbReference type="PROSITE-ProRule" id="PRU00042"/>
    </source>
</evidence>
<feature type="compositionally biased region" description="Basic and acidic residues" evidence="12">
    <location>
        <begin position="160"/>
        <end position="171"/>
    </location>
</feature>
<dbReference type="PROSITE" id="PS50157">
    <property type="entry name" value="ZINC_FINGER_C2H2_2"/>
    <property type="match status" value="2"/>
</dbReference>
<dbReference type="FunFam" id="3.30.160.60:FF:000215">
    <property type="entry name" value="Spalt-like transcription factor 3"/>
    <property type="match status" value="1"/>
</dbReference>
<dbReference type="InterPro" id="IPR051565">
    <property type="entry name" value="Sal_C2H2-zinc-finger"/>
</dbReference>
<dbReference type="Gene3D" id="3.30.160.60">
    <property type="entry name" value="Classic Zinc Finger"/>
    <property type="match status" value="2"/>
</dbReference>
<dbReference type="GO" id="GO:0000981">
    <property type="term" value="F:DNA-binding transcription factor activity, RNA polymerase II-specific"/>
    <property type="evidence" value="ECO:0007669"/>
    <property type="project" value="TreeGrafter"/>
</dbReference>
<dbReference type="GO" id="GO:0048731">
    <property type="term" value="P:system development"/>
    <property type="evidence" value="ECO:0007669"/>
    <property type="project" value="UniProtKB-ARBA"/>
</dbReference>
<evidence type="ECO:0000256" key="1">
    <source>
        <dbReference type="ARBA" id="ARBA00004123"/>
    </source>
</evidence>
<dbReference type="InterPro" id="IPR036236">
    <property type="entry name" value="Znf_C2H2_sf"/>
</dbReference>
<evidence type="ECO:0000256" key="8">
    <source>
        <dbReference type="ARBA" id="ARBA00023163"/>
    </source>
</evidence>
<dbReference type="InterPro" id="IPR013087">
    <property type="entry name" value="Znf_C2H2_type"/>
</dbReference>
<dbReference type="Proteomes" id="UP000440578">
    <property type="component" value="Unassembled WGS sequence"/>
</dbReference>
<dbReference type="FunFam" id="3.30.160.60:FF:000574">
    <property type="entry name" value="sal-like protein 2 isoform X2"/>
    <property type="match status" value="1"/>
</dbReference>
<dbReference type="SMART" id="SM00355">
    <property type="entry name" value="ZnF_C2H2"/>
    <property type="match status" value="2"/>
</dbReference>
<keyword evidence="5" id="KW-0862">Zinc</keyword>
<keyword evidence="9" id="KW-0539">Nucleus</keyword>
<dbReference type="GO" id="GO:0000978">
    <property type="term" value="F:RNA polymerase II cis-regulatory region sequence-specific DNA binding"/>
    <property type="evidence" value="ECO:0007669"/>
    <property type="project" value="TreeGrafter"/>
</dbReference>
<dbReference type="PANTHER" id="PTHR23233:SF84">
    <property type="entry name" value="FI23031P1"/>
    <property type="match status" value="1"/>
</dbReference>
<dbReference type="OrthoDB" id="6381376at2759"/>
<dbReference type="EMBL" id="VIIS01001714">
    <property type="protein sequence ID" value="KAF0293915.1"/>
    <property type="molecule type" value="Genomic_DNA"/>
</dbReference>
<keyword evidence="2" id="KW-0479">Metal-binding</keyword>
<feature type="region of interest" description="Disordered" evidence="12">
    <location>
        <begin position="275"/>
        <end position="294"/>
    </location>
</feature>
<keyword evidence="15" id="KW-1185">Reference proteome</keyword>
<evidence type="ECO:0000256" key="4">
    <source>
        <dbReference type="ARBA" id="ARBA00022771"/>
    </source>
</evidence>
<dbReference type="Pfam" id="PF00096">
    <property type="entry name" value="zf-C2H2"/>
    <property type="match status" value="2"/>
</dbReference>
<evidence type="ECO:0000313" key="15">
    <source>
        <dbReference type="Proteomes" id="UP000440578"/>
    </source>
</evidence>
<evidence type="ECO:0000256" key="6">
    <source>
        <dbReference type="ARBA" id="ARBA00023015"/>
    </source>
</evidence>
<keyword evidence="3" id="KW-0677">Repeat</keyword>
<feature type="compositionally biased region" description="Polar residues" evidence="12">
    <location>
        <begin position="189"/>
        <end position="201"/>
    </location>
</feature>
<dbReference type="AlphaFoldDB" id="A0A6A4VIR5"/>
<evidence type="ECO:0000256" key="5">
    <source>
        <dbReference type="ARBA" id="ARBA00022833"/>
    </source>
</evidence>
<evidence type="ECO:0000256" key="3">
    <source>
        <dbReference type="ARBA" id="ARBA00022737"/>
    </source>
</evidence>
<dbReference type="PANTHER" id="PTHR23233">
    <property type="entry name" value="SAL-LIKE PROTEIN"/>
    <property type="match status" value="1"/>
</dbReference>
<comment type="subcellular location">
    <subcellularLocation>
        <location evidence="1">Nucleus</location>
    </subcellularLocation>
</comment>
<dbReference type="GO" id="GO:0005634">
    <property type="term" value="C:nucleus"/>
    <property type="evidence" value="ECO:0007669"/>
    <property type="project" value="UniProtKB-SubCell"/>
</dbReference>
<keyword evidence="4 11" id="KW-0863">Zinc-finger</keyword>
<evidence type="ECO:0000259" key="13">
    <source>
        <dbReference type="PROSITE" id="PS50157"/>
    </source>
</evidence>
<feature type="domain" description="C2H2-type" evidence="13">
    <location>
        <begin position="295"/>
        <end position="322"/>
    </location>
</feature>
<dbReference type="GO" id="GO:0008270">
    <property type="term" value="F:zinc ion binding"/>
    <property type="evidence" value="ECO:0007669"/>
    <property type="project" value="UniProtKB-KW"/>
</dbReference>
<keyword evidence="6" id="KW-0805">Transcription regulation</keyword>